<dbReference type="GO" id="GO:0006281">
    <property type="term" value="P:DNA repair"/>
    <property type="evidence" value="ECO:0007669"/>
    <property type="project" value="UniProtKB-UniRule"/>
</dbReference>
<dbReference type="HOGENOM" id="CLU_005122_7_1_7"/>
<evidence type="ECO:0000259" key="18">
    <source>
        <dbReference type="PROSITE" id="PS51194"/>
    </source>
</evidence>
<evidence type="ECO:0000256" key="12">
    <source>
        <dbReference type="ARBA" id="ARBA00034617"/>
    </source>
</evidence>
<dbReference type="Pfam" id="PF00270">
    <property type="entry name" value="DEAD"/>
    <property type="match status" value="1"/>
</dbReference>
<evidence type="ECO:0000256" key="13">
    <source>
        <dbReference type="ARBA" id="ARBA00034808"/>
    </source>
</evidence>
<dbReference type="Gene3D" id="3.40.50.300">
    <property type="entry name" value="P-loop containing nucleotide triphosphate hydrolases"/>
    <property type="match status" value="2"/>
</dbReference>
<evidence type="ECO:0000256" key="15">
    <source>
        <dbReference type="RuleBase" id="RU363016"/>
    </source>
</evidence>
<accession>B8J9E2</accession>
<comment type="catalytic activity">
    <reaction evidence="12 15">
        <text>Couples ATP hydrolysis with the unwinding of duplex DNA by translocating in the 3'-5' direction.</text>
        <dbReference type="EC" id="5.6.2.4"/>
    </reaction>
</comment>
<evidence type="ECO:0000256" key="9">
    <source>
        <dbReference type="ARBA" id="ARBA00023172"/>
    </source>
</evidence>
<evidence type="ECO:0000313" key="19">
    <source>
        <dbReference type="EMBL" id="ACL65548.1"/>
    </source>
</evidence>
<dbReference type="PROSITE" id="PS51194">
    <property type="entry name" value="HELICASE_CTER"/>
    <property type="match status" value="1"/>
</dbReference>
<feature type="domain" description="Helicase C-terminal" evidence="18">
    <location>
        <begin position="670"/>
        <end position="836"/>
    </location>
</feature>
<keyword evidence="10 15" id="KW-0234">DNA repair</keyword>
<dbReference type="CDD" id="cd04488">
    <property type="entry name" value="RecG_wedge_OBF"/>
    <property type="match status" value="1"/>
</dbReference>
<feature type="compositionally biased region" description="Low complexity" evidence="16">
    <location>
        <begin position="152"/>
        <end position="165"/>
    </location>
</feature>
<evidence type="ECO:0000256" key="8">
    <source>
        <dbReference type="ARBA" id="ARBA00023125"/>
    </source>
</evidence>
<dbReference type="InterPro" id="IPR011545">
    <property type="entry name" value="DEAD/DEAH_box_helicase_dom"/>
</dbReference>
<dbReference type="PANTHER" id="PTHR47964:SF1">
    <property type="entry name" value="ATP-DEPENDENT DNA HELICASE HOMOLOG RECG, CHLOROPLASTIC"/>
    <property type="match status" value="1"/>
</dbReference>
<dbReference type="InterPro" id="IPR012340">
    <property type="entry name" value="NA-bd_OB-fold"/>
</dbReference>
<dbReference type="InterPro" id="IPR001650">
    <property type="entry name" value="Helicase_C-like"/>
</dbReference>
<dbReference type="SUPFAM" id="SSF52540">
    <property type="entry name" value="P-loop containing nucleoside triphosphate hydrolases"/>
    <property type="match status" value="2"/>
</dbReference>
<dbReference type="CDD" id="cd17992">
    <property type="entry name" value="DEXHc_RecG"/>
    <property type="match status" value="1"/>
</dbReference>
<keyword evidence="4 15" id="KW-0227">DNA damage</keyword>
<evidence type="ECO:0000259" key="17">
    <source>
        <dbReference type="PROSITE" id="PS51192"/>
    </source>
</evidence>
<keyword evidence="20" id="KW-1185">Reference proteome</keyword>
<evidence type="ECO:0000256" key="6">
    <source>
        <dbReference type="ARBA" id="ARBA00022806"/>
    </source>
</evidence>
<keyword evidence="11" id="KW-0413">Isomerase</keyword>
<keyword evidence="8" id="KW-0238">DNA-binding</keyword>
<dbReference type="GO" id="GO:0016887">
    <property type="term" value="F:ATP hydrolysis activity"/>
    <property type="evidence" value="ECO:0007669"/>
    <property type="project" value="RHEA"/>
</dbReference>
<dbReference type="PANTHER" id="PTHR47964">
    <property type="entry name" value="ATP-DEPENDENT DNA HELICASE HOMOLOG RECG, CHLOROPLASTIC"/>
    <property type="match status" value="1"/>
</dbReference>
<feature type="compositionally biased region" description="Pro residues" evidence="16">
    <location>
        <begin position="166"/>
        <end position="193"/>
    </location>
</feature>
<sequence>MERKQGGPADPRQEGDLPGAAAARALEALLPPLRFAVKDGFAGAPRLTGFGETVRGAVARARAAGAGDSPALRRLELEAEGFDALPLAARRKALARIAADVAALIPVPEELRALARAARVEAEARPGGTPPPAAQAASPAPPQPRAAPPRPRAAQGSVARPGRQAAPPPAASAPPPVDAPAPRVPLAPDPPWHALPEARTPEERAARRRRLATRLADLPRVHPAPRALLEERGRETVEAALELWPRAYQDRTALRRISELRVGDEAAVLGTVSHVRVQRMRSGKPLLKVGVQEGGSALELVFFNPPPWRLKQFAAGESLLCSGKVTEGFGARRQMSQPEVEKVQAGDSANFGRIVPVYPGPADYQHPALRKLMKRLVDELVPAAVDDVPAEIRARRGLVGRAEALREAHFPPAGTDPLHAAERVTPAFRRLVFEELFFLQLALAMRRRGVRAEAGIAFDASPAALARAVEPLPFRLTGAQERALAEIARDMADAEPMNRLLQGDVGSGKTAVAFAAMMLAVQSGWQAALMVPTEILAEQHARTLSRWLEGRGVEVALVGASARGKGQREARAAVAEGRARIAVGTHALLEQAVGFERLGLVVVDEQHRFGVMQRASLISKGRRPDVLVMTATPIPRTLALAFYGDLDQSKISELPPGRTPVTTRLFGDSQRKAAYALARGELEAGRQVYVVYPLVEESEKTDLADATTGAADLGKVFPGHEIGLLHGRMKPEEKQRVMDRFRAGEVHVLVATTVIEVGVDVPNASVMIVEHAERFGLSQLHQLRGRVGRGAAKSHCLLLAHFRRAGDDARERLRAMEETQDGFEIARVDLRIRGPGELLGTRQSGQKLLDVADLYRDEAILEEAREEAFGLVERDGDLARPEHAAAREALAGRWAGRLSLAQVG</sequence>
<evidence type="ECO:0000256" key="4">
    <source>
        <dbReference type="ARBA" id="ARBA00022763"/>
    </source>
</evidence>
<dbReference type="InterPro" id="IPR045562">
    <property type="entry name" value="RecG_dom3_C"/>
</dbReference>
<dbReference type="Proteomes" id="UP000007089">
    <property type="component" value="Chromosome"/>
</dbReference>
<keyword evidence="9 15" id="KW-0233">DNA recombination</keyword>
<evidence type="ECO:0000256" key="5">
    <source>
        <dbReference type="ARBA" id="ARBA00022801"/>
    </source>
</evidence>
<dbReference type="NCBIfam" id="NF008168">
    <property type="entry name" value="PRK10917.2-2"/>
    <property type="match status" value="1"/>
</dbReference>
<dbReference type="RefSeq" id="WP_012633391.1">
    <property type="nucleotide sequence ID" value="NC_011891.1"/>
</dbReference>
<comment type="catalytic activity">
    <reaction evidence="14 15">
        <text>ATP + H2O = ADP + phosphate + H(+)</text>
        <dbReference type="Rhea" id="RHEA:13065"/>
        <dbReference type="ChEBI" id="CHEBI:15377"/>
        <dbReference type="ChEBI" id="CHEBI:15378"/>
        <dbReference type="ChEBI" id="CHEBI:30616"/>
        <dbReference type="ChEBI" id="CHEBI:43474"/>
        <dbReference type="ChEBI" id="CHEBI:456216"/>
        <dbReference type="EC" id="5.6.2.4"/>
    </reaction>
</comment>
<gene>
    <name evidence="19" type="ordered locus">A2cp1_2210</name>
</gene>
<dbReference type="InterPro" id="IPR047112">
    <property type="entry name" value="RecG/Mfd"/>
</dbReference>
<keyword evidence="6 15" id="KW-0347">Helicase</keyword>
<feature type="compositionally biased region" description="Pro residues" evidence="16">
    <location>
        <begin position="128"/>
        <end position="151"/>
    </location>
</feature>
<protein>
    <recommendedName>
        <fullName evidence="2 15">ATP-dependent DNA helicase RecG</fullName>
        <ecNumber evidence="13 15">5.6.2.4</ecNumber>
    </recommendedName>
</protein>
<dbReference type="GO" id="GO:0006310">
    <property type="term" value="P:DNA recombination"/>
    <property type="evidence" value="ECO:0007669"/>
    <property type="project" value="UniProtKB-UniRule"/>
</dbReference>
<dbReference type="SMART" id="SM00487">
    <property type="entry name" value="DEXDc"/>
    <property type="match status" value="1"/>
</dbReference>
<dbReference type="KEGG" id="acp:A2cp1_2210"/>
<dbReference type="Pfam" id="PF19833">
    <property type="entry name" value="RecG_dom3_C"/>
    <property type="match status" value="1"/>
</dbReference>
<dbReference type="Pfam" id="PF00271">
    <property type="entry name" value="Helicase_C"/>
    <property type="match status" value="1"/>
</dbReference>
<name>B8J9E2_ANAD2</name>
<comment type="similarity">
    <text evidence="1 15">Belongs to the helicase family. RecG subfamily.</text>
</comment>
<feature type="domain" description="Helicase ATP-binding" evidence="17">
    <location>
        <begin position="490"/>
        <end position="651"/>
    </location>
</feature>
<reference evidence="19" key="1">
    <citation type="submission" date="2009-01" db="EMBL/GenBank/DDBJ databases">
        <title>Complete sequence of Anaeromyxobacter dehalogenans 2CP-1.</title>
        <authorList>
            <consortium name="US DOE Joint Genome Institute"/>
            <person name="Lucas S."/>
            <person name="Copeland A."/>
            <person name="Lapidus A."/>
            <person name="Glavina del Rio T."/>
            <person name="Dalin E."/>
            <person name="Tice H."/>
            <person name="Bruce D."/>
            <person name="Goodwin L."/>
            <person name="Pitluck S."/>
            <person name="Saunders E."/>
            <person name="Brettin T."/>
            <person name="Detter J.C."/>
            <person name="Han C."/>
            <person name="Larimer F."/>
            <person name="Land M."/>
            <person name="Hauser L."/>
            <person name="Kyrpides N."/>
            <person name="Ovchinnikova G."/>
            <person name="Beliaev A.S."/>
            <person name="Richardson P."/>
        </authorList>
    </citation>
    <scope>NUCLEOTIDE SEQUENCE</scope>
    <source>
        <strain evidence="19">2CP-1</strain>
    </source>
</reference>
<feature type="region of interest" description="Disordered" evidence="16">
    <location>
        <begin position="122"/>
        <end position="207"/>
    </location>
</feature>
<keyword evidence="7 15" id="KW-0067">ATP-binding</keyword>
<dbReference type="GO" id="GO:0043138">
    <property type="term" value="F:3'-5' DNA helicase activity"/>
    <property type="evidence" value="ECO:0007669"/>
    <property type="project" value="UniProtKB-EC"/>
</dbReference>
<organism evidence="19 20">
    <name type="scientific">Anaeromyxobacter dehalogenans (strain ATCC BAA-258 / DSM 21875 / 2CP-1)</name>
    <dbReference type="NCBI Taxonomy" id="455488"/>
    <lineage>
        <taxon>Bacteria</taxon>
        <taxon>Pseudomonadati</taxon>
        <taxon>Myxococcota</taxon>
        <taxon>Myxococcia</taxon>
        <taxon>Myxococcales</taxon>
        <taxon>Cystobacterineae</taxon>
        <taxon>Anaeromyxobacteraceae</taxon>
        <taxon>Anaeromyxobacter</taxon>
    </lineage>
</organism>
<dbReference type="InterPro" id="IPR004609">
    <property type="entry name" value="ATP-dep_DNA_helicase_RecG"/>
</dbReference>
<dbReference type="AlphaFoldDB" id="B8J9E2"/>
<evidence type="ECO:0000256" key="3">
    <source>
        <dbReference type="ARBA" id="ARBA00022741"/>
    </source>
</evidence>
<dbReference type="NCBIfam" id="TIGR00643">
    <property type="entry name" value="recG"/>
    <property type="match status" value="1"/>
</dbReference>
<comment type="function">
    <text evidence="15">Plays a critical role in recombination and DNA repair. Helps process Holliday junction intermediates to mature products by catalyzing branch migration. Has replication fork regression activity, unwinds stalled or blocked replication forks to make a HJ that can be resolved. Has a DNA unwinding activity characteristic of a DNA helicase with 3'-5' polarity.</text>
</comment>
<evidence type="ECO:0000256" key="2">
    <source>
        <dbReference type="ARBA" id="ARBA00017846"/>
    </source>
</evidence>
<dbReference type="GO" id="GO:0003677">
    <property type="term" value="F:DNA binding"/>
    <property type="evidence" value="ECO:0007669"/>
    <property type="project" value="UniProtKB-KW"/>
</dbReference>
<evidence type="ECO:0000256" key="14">
    <source>
        <dbReference type="ARBA" id="ARBA00048988"/>
    </source>
</evidence>
<dbReference type="Gene3D" id="2.40.50.140">
    <property type="entry name" value="Nucleic acid-binding proteins"/>
    <property type="match status" value="1"/>
</dbReference>
<keyword evidence="3 15" id="KW-0547">Nucleotide-binding</keyword>
<dbReference type="Pfam" id="PF17191">
    <property type="entry name" value="RecG_wedge"/>
    <property type="match status" value="1"/>
</dbReference>
<dbReference type="SUPFAM" id="SSF50249">
    <property type="entry name" value="Nucleic acid-binding proteins"/>
    <property type="match status" value="1"/>
</dbReference>
<dbReference type="InterPro" id="IPR033454">
    <property type="entry name" value="RecG_wedge"/>
</dbReference>
<evidence type="ECO:0000313" key="20">
    <source>
        <dbReference type="Proteomes" id="UP000007089"/>
    </source>
</evidence>
<evidence type="ECO:0000256" key="11">
    <source>
        <dbReference type="ARBA" id="ARBA00023235"/>
    </source>
</evidence>
<dbReference type="GO" id="GO:0005524">
    <property type="term" value="F:ATP binding"/>
    <property type="evidence" value="ECO:0007669"/>
    <property type="project" value="UniProtKB-KW"/>
</dbReference>
<proteinExistence type="inferred from homology"/>
<dbReference type="EC" id="5.6.2.4" evidence="13 15"/>
<keyword evidence="5 15" id="KW-0378">Hydrolase</keyword>
<dbReference type="PROSITE" id="PS51192">
    <property type="entry name" value="HELICASE_ATP_BIND_1"/>
    <property type="match status" value="1"/>
</dbReference>
<evidence type="ECO:0000256" key="7">
    <source>
        <dbReference type="ARBA" id="ARBA00022840"/>
    </source>
</evidence>
<evidence type="ECO:0000256" key="16">
    <source>
        <dbReference type="SAM" id="MobiDB-lite"/>
    </source>
</evidence>
<evidence type="ECO:0000256" key="10">
    <source>
        <dbReference type="ARBA" id="ARBA00023204"/>
    </source>
</evidence>
<dbReference type="SMART" id="SM00490">
    <property type="entry name" value="HELICc"/>
    <property type="match status" value="1"/>
</dbReference>
<dbReference type="NCBIfam" id="NF008165">
    <property type="entry name" value="PRK10917.1-3"/>
    <property type="match status" value="1"/>
</dbReference>
<evidence type="ECO:0000256" key="1">
    <source>
        <dbReference type="ARBA" id="ARBA00007504"/>
    </source>
</evidence>
<dbReference type="InterPro" id="IPR014001">
    <property type="entry name" value="Helicase_ATP-bd"/>
</dbReference>
<dbReference type="EMBL" id="CP001359">
    <property type="protein sequence ID" value="ACL65548.1"/>
    <property type="molecule type" value="Genomic_DNA"/>
</dbReference>
<dbReference type="InterPro" id="IPR027417">
    <property type="entry name" value="P-loop_NTPase"/>
</dbReference>